<evidence type="ECO:0000313" key="5">
    <source>
        <dbReference type="Proteomes" id="UP000824120"/>
    </source>
</evidence>
<name>A0A9J6B464_SOLCO</name>
<dbReference type="EMBL" id="JACXVP010000001">
    <property type="protein sequence ID" value="KAG5631411.1"/>
    <property type="molecule type" value="Genomic_DNA"/>
</dbReference>
<reference evidence="4 5" key="1">
    <citation type="submission" date="2020-09" db="EMBL/GenBank/DDBJ databases">
        <title>De no assembly of potato wild relative species, Solanum commersonii.</title>
        <authorList>
            <person name="Cho K."/>
        </authorList>
    </citation>
    <scope>NUCLEOTIDE SEQUENCE [LARGE SCALE GENOMIC DNA]</scope>
    <source>
        <strain evidence="4">LZ3.2</strain>
        <tissue evidence="4">Leaf</tissue>
    </source>
</reference>
<feature type="region of interest" description="Disordered" evidence="1">
    <location>
        <begin position="80"/>
        <end position="125"/>
    </location>
</feature>
<evidence type="ECO:0000259" key="2">
    <source>
        <dbReference type="Pfam" id="PF24496"/>
    </source>
</evidence>
<keyword evidence="5" id="KW-1185">Reference proteome</keyword>
<protein>
    <submittedName>
        <fullName evidence="4">Uncharacterized protein</fullName>
    </submittedName>
</protein>
<proteinExistence type="predicted"/>
<dbReference type="InterPro" id="IPR056010">
    <property type="entry name" value="DUF7588"/>
</dbReference>
<sequence length="492" mass="56236">MKTHLSPKARHTSIRGETMLMEANHEHSSISVPRTLQWKDILSSNDWRFENIAQPFASHSERSQIERVFQFPDGSIELKFLDNPSRRSSSNRRSSWSPSTSCPPMPVPRPPSSSKTLEEVDDDEISVADNSKGKVTGVDFLGNIPKVFYQDIPGSPTASEMEPPKEKPYWLGMLKVNMVFEPNPNVLQEQWTHLDNQVKIKWYVSSYTLKQRESFRDLWMKDMGRIGCEIEFFKWFEMTGRIENCTESLQVIINKWYIASNKVVESITPPLEGINIPIAGTVIKAFPFKEKSDKTGGLLTSADVDRVVEQNNYSNQILHIISRQIEDTKPSLSRRPTPASTSSNHTIETYPGFKIPEFSKEKFPKLSDTFEVTGSIIEKINARLNNFNISEKEDKTSKKVTILQEEPNPKSQEKSNLLQKLASSRFHNMKNYHNKPSFPDLQYEENAFLSTSSHKGRSITEWNIDGLAEHQVYNKLHEMGVAITAYKMRGSA</sequence>
<dbReference type="AlphaFoldDB" id="A0A9J6B464"/>
<dbReference type="OrthoDB" id="1735266at2759"/>
<feature type="domain" description="DUF7588" evidence="2">
    <location>
        <begin position="185"/>
        <end position="246"/>
    </location>
</feature>
<feature type="compositionally biased region" description="Pro residues" evidence="1">
    <location>
        <begin position="101"/>
        <end position="111"/>
    </location>
</feature>
<accession>A0A9J6B464</accession>
<organism evidence="4 5">
    <name type="scientific">Solanum commersonii</name>
    <name type="common">Commerson's wild potato</name>
    <name type="synonym">Commerson's nightshade</name>
    <dbReference type="NCBI Taxonomy" id="4109"/>
    <lineage>
        <taxon>Eukaryota</taxon>
        <taxon>Viridiplantae</taxon>
        <taxon>Streptophyta</taxon>
        <taxon>Embryophyta</taxon>
        <taxon>Tracheophyta</taxon>
        <taxon>Spermatophyta</taxon>
        <taxon>Magnoliopsida</taxon>
        <taxon>eudicotyledons</taxon>
        <taxon>Gunneridae</taxon>
        <taxon>Pentapetalae</taxon>
        <taxon>asterids</taxon>
        <taxon>lamiids</taxon>
        <taxon>Solanales</taxon>
        <taxon>Solanaceae</taxon>
        <taxon>Solanoideae</taxon>
        <taxon>Solaneae</taxon>
        <taxon>Solanum</taxon>
    </lineage>
</organism>
<dbReference type="InterPro" id="IPR056648">
    <property type="entry name" value="DUF7746"/>
</dbReference>
<feature type="domain" description="DUF7746" evidence="3">
    <location>
        <begin position="455"/>
        <end position="490"/>
    </location>
</feature>
<comment type="caution">
    <text evidence="4">The sequence shown here is derived from an EMBL/GenBank/DDBJ whole genome shotgun (WGS) entry which is preliminary data.</text>
</comment>
<evidence type="ECO:0000256" key="1">
    <source>
        <dbReference type="SAM" id="MobiDB-lite"/>
    </source>
</evidence>
<evidence type="ECO:0000259" key="3">
    <source>
        <dbReference type="Pfam" id="PF24925"/>
    </source>
</evidence>
<dbReference type="Pfam" id="PF24925">
    <property type="entry name" value="DUF7746"/>
    <property type="match status" value="1"/>
</dbReference>
<evidence type="ECO:0000313" key="4">
    <source>
        <dbReference type="EMBL" id="KAG5631411.1"/>
    </source>
</evidence>
<gene>
    <name evidence="4" type="ORF">H5410_003128</name>
</gene>
<dbReference type="Proteomes" id="UP000824120">
    <property type="component" value="Chromosome 1"/>
</dbReference>
<dbReference type="Pfam" id="PF24496">
    <property type="entry name" value="DUF7588"/>
    <property type="match status" value="1"/>
</dbReference>
<feature type="compositionally biased region" description="Low complexity" evidence="1">
    <location>
        <begin position="86"/>
        <end position="100"/>
    </location>
</feature>